<feature type="chain" id="PRO_5039271305" evidence="1">
    <location>
        <begin position="24"/>
        <end position="136"/>
    </location>
</feature>
<dbReference type="PROSITE" id="PS51257">
    <property type="entry name" value="PROKAR_LIPOPROTEIN"/>
    <property type="match status" value="1"/>
</dbReference>
<evidence type="ECO:0000256" key="1">
    <source>
        <dbReference type="SAM" id="SignalP"/>
    </source>
</evidence>
<comment type="caution">
    <text evidence="2">The sequence shown here is derived from an EMBL/GenBank/DDBJ whole genome shotgun (WGS) entry which is preliminary data.</text>
</comment>
<keyword evidence="1" id="KW-0732">Signal</keyword>
<reference evidence="2" key="2">
    <citation type="submission" date="2021-04" db="EMBL/GenBank/DDBJ databases">
        <authorList>
            <person name="Gilroy R."/>
        </authorList>
    </citation>
    <scope>NUCLEOTIDE SEQUENCE</scope>
    <source>
        <strain evidence="2">ChiHjej12B11-9795</strain>
    </source>
</reference>
<dbReference type="AlphaFoldDB" id="A0A9D2HU71"/>
<sequence>MKQALFMIGSYLLLLSSCCTIFSGTKQTITFQAPNGTKIYDATTNVKVAEVKDGQTATVQIRKRREDRILVAHHTGCMPTTFMLETSFNGHTLWNLFFWPGFLVDFITEKMYKWSTPIIPIELEPDEEFTGDCDIS</sequence>
<name>A0A9D2HU71_9BACE</name>
<protein>
    <submittedName>
        <fullName evidence="2">Uncharacterized protein</fullName>
    </submittedName>
</protein>
<evidence type="ECO:0000313" key="3">
    <source>
        <dbReference type="Proteomes" id="UP000823862"/>
    </source>
</evidence>
<evidence type="ECO:0000313" key="2">
    <source>
        <dbReference type="EMBL" id="HJA84711.1"/>
    </source>
</evidence>
<accession>A0A9D2HU71</accession>
<gene>
    <name evidence="2" type="ORF">H9950_00665</name>
</gene>
<proteinExistence type="predicted"/>
<feature type="signal peptide" evidence="1">
    <location>
        <begin position="1"/>
        <end position="23"/>
    </location>
</feature>
<dbReference type="Proteomes" id="UP000823862">
    <property type="component" value="Unassembled WGS sequence"/>
</dbReference>
<organism evidence="2 3">
    <name type="scientific">Candidatus Bacteroides avicola</name>
    <dbReference type="NCBI Taxonomy" id="2838468"/>
    <lineage>
        <taxon>Bacteria</taxon>
        <taxon>Pseudomonadati</taxon>
        <taxon>Bacteroidota</taxon>
        <taxon>Bacteroidia</taxon>
        <taxon>Bacteroidales</taxon>
        <taxon>Bacteroidaceae</taxon>
        <taxon>Bacteroides</taxon>
    </lineage>
</organism>
<dbReference type="EMBL" id="DWZI01000002">
    <property type="protein sequence ID" value="HJA84711.1"/>
    <property type="molecule type" value="Genomic_DNA"/>
</dbReference>
<reference evidence="2" key="1">
    <citation type="journal article" date="2021" name="PeerJ">
        <title>Extensive microbial diversity within the chicken gut microbiome revealed by metagenomics and culture.</title>
        <authorList>
            <person name="Gilroy R."/>
            <person name="Ravi A."/>
            <person name="Getino M."/>
            <person name="Pursley I."/>
            <person name="Horton D.L."/>
            <person name="Alikhan N.F."/>
            <person name="Baker D."/>
            <person name="Gharbi K."/>
            <person name="Hall N."/>
            <person name="Watson M."/>
            <person name="Adriaenssens E.M."/>
            <person name="Foster-Nyarko E."/>
            <person name="Jarju S."/>
            <person name="Secka A."/>
            <person name="Antonio M."/>
            <person name="Oren A."/>
            <person name="Chaudhuri R.R."/>
            <person name="La Ragione R."/>
            <person name="Hildebrand F."/>
            <person name="Pallen M.J."/>
        </authorList>
    </citation>
    <scope>NUCLEOTIDE SEQUENCE</scope>
    <source>
        <strain evidence="2">ChiHjej12B11-9795</strain>
    </source>
</reference>